<organism evidence="1 2">
    <name type="scientific">Colletotrichum higginsianum (strain IMI 349063)</name>
    <name type="common">Crucifer anthracnose fungus</name>
    <dbReference type="NCBI Taxonomy" id="759273"/>
    <lineage>
        <taxon>Eukaryota</taxon>
        <taxon>Fungi</taxon>
        <taxon>Dikarya</taxon>
        <taxon>Ascomycota</taxon>
        <taxon>Pezizomycotina</taxon>
        <taxon>Sordariomycetes</taxon>
        <taxon>Hypocreomycetidae</taxon>
        <taxon>Glomerellales</taxon>
        <taxon>Glomerellaceae</taxon>
        <taxon>Colletotrichum</taxon>
        <taxon>Colletotrichum destructivum species complex</taxon>
    </lineage>
</organism>
<gene>
    <name evidence="1" type="ORF">CH63R_12601</name>
</gene>
<evidence type="ECO:0000313" key="2">
    <source>
        <dbReference type="Proteomes" id="UP000092177"/>
    </source>
</evidence>
<accession>A0A1B7XUQ9</accession>
<protein>
    <submittedName>
        <fullName evidence="1">A/G-specific adenine glycosylase</fullName>
    </submittedName>
</protein>
<dbReference type="AlphaFoldDB" id="A0A1B7XUQ9"/>
<dbReference type="EMBL" id="LTAN01000009">
    <property type="protein sequence ID" value="OBR03474.1"/>
    <property type="molecule type" value="Genomic_DNA"/>
</dbReference>
<proteinExistence type="predicted"/>
<sequence>MCIQWIAPANCAIAVHGTPRDGCRGTHVVVTRREVCALADERCVCFFGSCGDMVTLSPQGQGTVDAPCEACGVDLDPEQMMLLKVFDEAFATEWVIAFGESHYEKCTEGMWRGRWEADAREGVDESSSARLE</sequence>
<keyword evidence="2" id="KW-1185">Reference proteome</keyword>
<evidence type="ECO:0000313" key="1">
    <source>
        <dbReference type="EMBL" id="OBR03474.1"/>
    </source>
</evidence>
<dbReference type="KEGG" id="chig:CH63R_12601"/>
<dbReference type="VEuPathDB" id="FungiDB:CH63R_12601"/>
<name>A0A1B7XUQ9_COLHI</name>
<dbReference type="GeneID" id="28871682"/>
<dbReference type="RefSeq" id="XP_018151992.1">
    <property type="nucleotide sequence ID" value="XM_018307575.1"/>
</dbReference>
<dbReference type="Proteomes" id="UP000092177">
    <property type="component" value="Chromosome 9"/>
</dbReference>
<comment type="caution">
    <text evidence="1">The sequence shown here is derived from an EMBL/GenBank/DDBJ whole genome shotgun (WGS) entry which is preliminary data.</text>
</comment>
<reference evidence="2" key="1">
    <citation type="journal article" date="2017" name="BMC Genomics">
        <title>Gapless genome assembly of Colletotrichum higginsianum reveals chromosome structure and association of transposable elements with secondary metabolite gene clusters.</title>
        <authorList>
            <person name="Dallery J.-F."/>
            <person name="Lapalu N."/>
            <person name="Zampounis A."/>
            <person name="Pigne S."/>
            <person name="Luyten I."/>
            <person name="Amselem J."/>
            <person name="Wittenberg A.H.J."/>
            <person name="Zhou S."/>
            <person name="de Queiroz M.V."/>
            <person name="Robin G.P."/>
            <person name="Auger A."/>
            <person name="Hainaut M."/>
            <person name="Henrissat B."/>
            <person name="Kim K.-T."/>
            <person name="Lee Y.-H."/>
            <person name="Lespinet O."/>
            <person name="Schwartz D.C."/>
            <person name="Thon M.R."/>
            <person name="O'Connell R.J."/>
        </authorList>
    </citation>
    <scope>NUCLEOTIDE SEQUENCE [LARGE SCALE GENOMIC DNA]</scope>
    <source>
        <strain evidence="2">IMI 349063</strain>
    </source>
</reference>
<dbReference type="OrthoDB" id="4822632at2759"/>